<dbReference type="AlphaFoldDB" id="A0A7T5R2Z5"/>
<dbReference type="InterPro" id="IPR018490">
    <property type="entry name" value="cNMP-bd_dom_sf"/>
</dbReference>
<dbReference type="EMBL" id="CP066681">
    <property type="protein sequence ID" value="QQG36554.1"/>
    <property type="molecule type" value="Genomic_DNA"/>
</dbReference>
<dbReference type="PANTHER" id="PTHR23011:SF28">
    <property type="entry name" value="CYCLIC NUCLEOTIDE-BINDING DOMAIN CONTAINING PROTEIN"/>
    <property type="match status" value="1"/>
</dbReference>
<evidence type="ECO:0000313" key="3">
    <source>
        <dbReference type="Proteomes" id="UP000595362"/>
    </source>
</evidence>
<gene>
    <name evidence="2" type="ORF">HYS17_01840</name>
</gene>
<sequence>MNDLDPRATITPHLPRILTREVYYKDQTIIEQGQQGNRAFYIERGLVEVLVKDGPYMVRVAVLGAGELFGEMALIEHKERSATVRALQDTTVTVITNHELDEKLNQVGDKAVRALIRVLLARLRGANRGQMHHYKNLAEFQDRIAGLVEKVSSGIEASKRQQFRDEVTPLLEQLENLLEQYSKR</sequence>
<dbReference type="InterPro" id="IPR000595">
    <property type="entry name" value="cNMP-bd_dom"/>
</dbReference>
<reference evidence="2 3" key="1">
    <citation type="submission" date="2020-07" db="EMBL/GenBank/DDBJ databases">
        <title>Huge and variable diversity of episymbiotic CPR bacteria and DPANN archaea in groundwater ecosystems.</title>
        <authorList>
            <person name="He C.Y."/>
            <person name="Keren R."/>
            <person name="Whittaker M."/>
            <person name="Farag I.F."/>
            <person name="Doudna J."/>
            <person name="Cate J.H.D."/>
            <person name="Banfield J.F."/>
        </authorList>
    </citation>
    <scope>NUCLEOTIDE SEQUENCE [LARGE SCALE GENOMIC DNA]</scope>
    <source>
        <strain evidence="2">NC_groundwater_70_Ag_B-0.1um_54_66</strain>
    </source>
</reference>
<dbReference type="SUPFAM" id="SSF51206">
    <property type="entry name" value="cAMP-binding domain-like"/>
    <property type="match status" value="1"/>
</dbReference>
<dbReference type="PROSITE" id="PS50042">
    <property type="entry name" value="CNMP_BINDING_3"/>
    <property type="match status" value="1"/>
</dbReference>
<dbReference type="PANTHER" id="PTHR23011">
    <property type="entry name" value="CYCLIC NUCLEOTIDE-BINDING DOMAIN CONTAINING PROTEIN"/>
    <property type="match status" value="1"/>
</dbReference>
<dbReference type="Proteomes" id="UP000595362">
    <property type="component" value="Chromosome"/>
</dbReference>
<dbReference type="SMART" id="SM00100">
    <property type="entry name" value="cNMP"/>
    <property type="match status" value="1"/>
</dbReference>
<dbReference type="Pfam" id="PF00027">
    <property type="entry name" value="cNMP_binding"/>
    <property type="match status" value="1"/>
</dbReference>
<dbReference type="Gene3D" id="2.60.120.10">
    <property type="entry name" value="Jelly Rolls"/>
    <property type="match status" value="1"/>
</dbReference>
<organism evidence="2 3">
    <name type="scientific">Micavibrio aeruginosavorus</name>
    <dbReference type="NCBI Taxonomy" id="349221"/>
    <lineage>
        <taxon>Bacteria</taxon>
        <taxon>Pseudomonadati</taxon>
        <taxon>Bdellovibrionota</taxon>
        <taxon>Bdellovibrionia</taxon>
        <taxon>Bdellovibrionales</taxon>
        <taxon>Pseudobdellovibrionaceae</taxon>
        <taxon>Micavibrio</taxon>
    </lineage>
</organism>
<dbReference type="InterPro" id="IPR014710">
    <property type="entry name" value="RmlC-like_jellyroll"/>
</dbReference>
<name>A0A7T5R2Z5_9BACT</name>
<evidence type="ECO:0000259" key="1">
    <source>
        <dbReference type="PROSITE" id="PS50042"/>
    </source>
</evidence>
<feature type="domain" description="Cyclic nucleotide-binding" evidence="1">
    <location>
        <begin position="18"/>
        <end position="104"/>
    </location>
</feature>
<protein>
    <submittedName>
        <fullName evidence="2">Cyclic nucleotide-binding domain-containing protein</fullName>
    </submittedName>
</protein>
<dbReference type="InterPro" id="IPR018488">
    <property type="entry name" value="cNMP-bd_CS"/>
</dbReference>
<dbReference type="PRINTS" id="PR00103">
    <property type="entry name" value="CAMPKINASE"/>
</dbReference>
<dbReference type="CDD" id="cd00038">
    <property type="entry name" value="CAP_ED"/>
    <property type="match status" value="1"/>
</dbReference>
<proteinExistence type="predicted"/>
<dbReference type="PROSITE" id="PS00889">
    <property type="entry name" value="CNMP_BINDING_2"/>
    <property type="match status" value="1"/>
</dbReference>
<evidence type="ECO:0000313" key="2">
    <source>
        <dbReference type="EMBL" id="QQG36554.1"/>
    </source>
</evidence>
<accession>A0A7T5R2Z5</accession>